<evidence type="ECO:0000313" key="6">
    <source>
        <dbReference type="EMBL" id="KAL1874079.1"/>
    </source>
</evidence>
<sequence length="169" mass="18963">MESIKNFFTACLSGLVFEKREIDPRDRMKANRILTVLLNAQSVSIYTEKELNDIVGTKGWTEGVAEALLNRLANALKVGTSTSVAMEDALGKAIHEATDFARDHPEYWVLIALGVMTILTPWCLEVLGFAELGPVEGSFAAWWQTRYAGYVPKNSLFSYFQRLGMIWTH</sequence>
<reference evidence="6 7" key="1">
    <citation type="journal article" date="2024" name="IMA Fungus">
        <title>IMA Genome - F19 : A genome assembly and annotation guide to empower mycologists, including annotated draft genome sequences of Ceratocystis pirilliformis, Diaporthe australafricana, Fusarium ophioides, Paecilomyces lecythidis, and Sporothrix stenoceras.</title>
        <authorList>
            <person name="Aylward J."/>
            <person name="Wilson A.M."/>
            <person name="Visagie C.M."/>
            <person name="Spraker J."/>
            <person name="Barnes I."/>
            <person name="Buitendag C."/>
            <person name="Ceriani C."/>
            <person name="Del Mar Angel L."/>
            <person name="du Plessis D."/>
            <person name="Fuchs T."/>
            <person name="Gasser K."/>
            <person name="Kramer D."/>
            <person name="Li W."/>
            <person name="Munsamy K."/>
            <person name="Piso A."/>
            <person name="Price J.L."/>
            <person name="Sonnekus B."/>
            <person name="Thomas C."/>
            <person name="van der Nest A."/>
            <person name="van Dijk A."/>
            <person name="van Heerden A."/>
            <person name="van Vuuren N."/>
            <person name="Yilmaz N."/>
            <person name="Duong T.A."/>
            <person name="van der Merwe N.A."/>
            <person name="Wingfield M.J."/>
            <person name="Wingfield B.D."/>
        </authorList>
    </citation>
    <scope>NUCLEOTIDE SEQUENCE [LARGE SCALE GENOMIC DNA]</scope>
    <source>
        <strain evidence="6 7">CMW 18167</strain>
    </source>
</reference>
<organism evidence="6 7">
    <name type="scientific">Paecilomyces lecythidis</name>
    <dbReference type="NCBI Taxonomy" id="3004212"/>
    <lineage>
        <taxon>Eukaryota</taxon>
        <taxon>Fungi</taxon>
        <taxon>Dikarya</taxon>
        <taxon>Ascomycota</taxon>
        <taxon>Pezizomycotina</taxon>
        <taxon>Eurotiomycetes</taxon>
        <taxon>Eurotiomycetidae</taxon>
        <taxon>Eurotiales</taxon>
        <taxon>Thermoascaceae</taxon>
        <taxon>Paecilomyces</taxon>
    </lineage>
</organism>
<evidence type="ECO:0000256" key="3">
    <source>
        <dbReference type="ARBA" id="ARBA00022692"/>
    </source>
</evidence>
<keyword evidence="5" id="KW-0472">Membrane</keyword>
<evidence type="ECO:0000256" key="1">
    <source>
        <dbReference type="ARBA" id="ARBA00004141"/>
    </source>
</evidence>
<comment type="similarity">
    <text evidence="2">Belongs to the IFI6/IFI27 family.</text>
</comment>
<dbReference type="Gene3D" id="6.10.110.10">
    <property type="match status" value="1"/>
</dbReference>
<name>A0ABR3XEM0_9EURO</name>
<dbReference type="EMBL" id="JAVDPF010000020">
    <property type="protein sequence ID" value="KAL1874079.1"/>
    <property type="molecule type" value="Genomic_DNA"/>
</dbReference>
<evidence type="ECO:0000256" key="4">
    <source>
        <dbReference type="ARBA" id="ARBA00022989"/>
    </source>
</evidence>
<evidence type="ECO:0000313" key="7">
    <source>
        <dbReference type="Proteomes" id="UP001583193"/>
    </source>
</evidence>
<comment type="caution">
    <text evidence="6">The sequence shown here is derived from an EMBL/GenBank/DDBJ whole genome shotgun (WGS) entry which is preliminary data.</text>
</comment>
<keyword evidence="7" id="KW-1185">Reference proteome</keyword>
<protein>
    <submittedName>
        <fullName evidence="6">Uncharacterized protein</fullName>
    </submittedName>
</protein>
<dbReference type="InterPro" id="IPR038213">
    <property type="entry name" value="IFI6/IFI27-like_sf"/>
</dbReference>
<dbReference type="Proteomes" id="UP001583193">
    <property type="component" value="Unassembled WGS sequence"/>
</dbReference>
<evidence type="ECO:0000256" key="5">
    <source>
        <dbReference type="ARBA" id="ARBA00023136"/>
    </source>
</evidence>
<comment type="subcellular location">
    <subcellularLocation>
        <location evidence="1">Membrane</location>
        <topology evidence="1">Multi-pass membrane protein</topology>
    </subcellularLocation>
</comment>
<evidence type="ECO:0000256" key="2">
    <source>
        <dbReference type="ARBA" id="ARBA00007262"/>
    </source>
</evidence>
<gene>
    <name evidence="6" type="ORF">Plec18167_006013</name>
</gene>
<proteinExistence type="inferred from homology"/>
<keyword evidence="4" id="KW-1133">Transmembrane helix</keyword>
<accession>A0ABR3XEM0</accession>
<keyword evidence="3" id="KW-0812">Transmembrane</keyword>
<dbReference type="Pfam" id="PF06140">
    <property type="entry name" value="Ifi-6-16"/>
    <property type="match status" value="1"/>
</dbReference>
<dbReference type="InterPro" id="IPR009311">
    <property type="entry name" value="IFI6/IFI27-like"/>
</dbReference>